<evidence type="ECO:0000313" key="2">
    <source>
        <dbReference type="Proteomes" id="UP000295763"/>
    </source>
</evidence>
<comment type="caution">
    <text evidence="1">The sequence shown here is derived from an EMBL/GenBank/DDBJ whole genome shotgun (WGS) entry which is preliminary data.</text>
</comment>
<protein>
    <submittedName>
        <fullName evidence="1">Uncharacterized protein</fullName>
    </submittedName>
</protein>
<reference evidence="1 2" key="1">
    <citation type="submission" date="2019-03" db="EMBL/GenBank/DDBJ databases">
        <title>Genomic Encyclopedia of Type Strains, Phase IV (KMG-IV): sequencing the most valuable type-strain genomes for metagenomic binning, comparative biology and taxonomic classification.</title>
        <authorList>
            <person name="Goeker M."/>
        </authorList>
    </citation>
    <scope>NUCLEOTIDE SEQUENCE [LARGE SCALE GENOMIC DNA]</scope>
    <source>
        <strain evidence="1 2">DSM 28404</strain>
    </source>
</reference>
<dbReference type="EMBL" id="SLYB01000009">
    <property type="protein sequence ID" value="TCP95311.1"/>
    <property type="molecule type" value="Genomic_DNA"/>
</dbReference>
<organism evidence="1 2">
    <name type="scientific">Cricetibacter osteomyelitidis</name>
    <dbReference type="NCBI Taxonomy" id="1521931"/>
    <lineage>
        <taxon>Bacteria</taxon>
        <taxon>Pseudomonadati</taxon>
        <taxon>Pseudomonadota</taxon>
        <taxon>Gammaproteobacteria</taxon>
        <taxon>Pasteurellales</taxon>
        <taxon>Pasteurellaceae</taxon>
        <taxon>Cricetibacter</taxon>
    </lineage>
</organism>
<gene>
    <name evidence="1" type="ORF">EDC44_1092</name>
</gene>
<accession>A0A4R2T1S2</accession>
<dbReference type="RefSeq" id="WP_165870230.1">
    <property type="nucleotide sequence ID" value="NZ_SLYB01000009.1"/>
</dbReference>
<name>A0A4R2T1S2_9PAST</name>
<keyword evidence="2" id="KW-1185">Reference proteome</keyword>
<dbReference type="AlphaFoldDB" id="A0A4R2T1S2"/>
<evidence type="ECO:0000313" key="1">
    <source>
        <dbReference type="EMBL" id="TCP95311.1"/>
    </source>
</evidence>
<proteinExistence type="predicted"/>
<dbReference type="Proteomes" id="UP000295763">
    <property type="component" value="Unassembled WGS sequence"/>
</dbReference>
<sequence length="52" mass="6122">MPIIVKELFTDIRYASGLFIETGTQYNTWSLRGTQKGLPRYTRHVPSFDTEW</sequence>